<dbReference type="InterPro" id="IPR058679">
    <property type="entry name" value="RlmG_N"/>
</dbReference>
<dbReference type="RefSeq" id="WP_100387955.1">
    <property type="nucleotide sequence ID" value="NZ_BMZU01000001.1"/>
</dbReference>
<evidence type="ECO:0000313" key="7">
    <source>
        <dbReference type="EMBL" id="PJJ81249.1"/>
    </source>
</evidence>
<dbReference type="GO" id="GO:0008170">
    <property type="term" value="F:N-methyltransferase activity"/>
    <property type="evidence" value="ECO:0007669"/>
    <property type="project" value="InterPro"/>
</dbReference>
<dbReference type="InterPro" id="IPR029063">
    <property type="entry name" value="SAM-dependent_MTases_sf"/>
</dbReference>
<dbReference type="PRINTS" id="PR00508">
    <property type="entry name" value="S21N4MTFRASE"/>
</dbReference>
<dbReference type="AlphaFoldDB" id="A0A2M9D6A1"/>
<feature type="domain" description="Methyltransferase small" evidence="5">
    <location>
        <begin position="202"/>
        <end position="373"/>
    </location>
</feature>
<organism evidence="7 8">
    <name type="scientific">Salinibacterium amurskyense</name>
    <dbReference type="NCBI Taxonomy" id="205941"/>
    <lineage>
        <taxon>Bacteria</taxon>
        <taxon>Bacillati</taxon>
        <taxon>Actinomycetota</taxon>
        <taxon>Actinomycetes</taxon>
        <taxon>Micrococcales</taxon>
        <taxon>Microbacteriaceae</taxon>
        <taxon>Salinibacterium</taxon>
    </lineage>
</organism>
<proteinExistence type="predicted"/>
<dbReference type="InterPro" id="IPR007848">
    <property type="entry name" value="Small_mtfrase_dom"/>
</dbReference>
<dbReference type="Gene3D" id="3.40.50.150">
    <property type="entry name" value="Vaccinia Virus protein VP39"/>
    <property type="match status" value="2"/>
</dbReference>
<feature type="domain" description="RlmG N-terminal" evidence="6">
    <location>
        <begin position="8"/>
        <end position="174"/>
    </location>
</feature>
<keyword evidence="1" id="KW-0963">Cytoplasm</keyword>
<dbReference type="InterPro" id="IPR002052">
    <property type="entry name" value="DNA_methylase_N6_adenine_CS"/>
</dbReference>
<reference evidence="7 8" key="1">
    <citation type="submission" date="2017-11" db="EMBL/GenBank/DDBJ databases">
        <title>Genomic Encyclopedia of Archaeal and Bacterial Type Strains, Phase II (KMG-II): From Individual Species to Whole Genera.</title>
        <authorList>
            <person name="Goeker M."/>
        </authorList>
    </citation>
    <scope>NUCLEOTIDE SEQUENCE [LARGE SCALE GENOMIC DNA]</scope>
    <source>
        <strain evidence="7 8">DSM 16400</strain>
    </source>
</reference>
<keyword evidence="8" id="KW-1185">Reference proteome</keyword>
<dbReference type="SUPFAM" id="SSF53335">
    <property type="entry name" value="S-adenosyl-L-methionine-dependent methyltransferases"/>
    <property type="match status" value="1"/>
</dbReference>
<dbReference type="InterPro" id="IPR001091">
    <property type="entry name" value="RM_Methyltransferase"/>
</dbReference>
<dbReference type="GO" id="GO:0008757">
    <property type="term" value="F:S-adenosylmethionine-dependent methyltransferase activity"/>
    <property type="evidence" value="ECO:0007669"/>
    <property type="project" value="InterPro"/>
</dbReference>
<sequence>MSDHLFASLRRWPDLEAPNLFAVDASDRLILDEAATQLEGLQAGELVVMGDNYGALTLGAATLAGCRGIRVFQDSLVSELALAANAGDLSIHYESHPLDASLLSGARVVLMQLPRSLAELDEWAQAIARHAAPDVTVIAGGRIKHMTLAMNEVLGRSFNEVNAGRARQKSRTLTAFGIGHDDTELRFPTTSVLREPELPVDELTVSAHGGAFAGAALDIGTRFLLTFLPEMKPDAATAIDLGSGTGVLAVSLALARPDLAIVAIDQSAAAVASTRETADANGVGARVEAAREDALTERPTASADLIVCNPPFHTGATVHAGVALRMLADARRVLKPGGELWVVFNTHLGYRDYLNRTVGPTRQAGRNSKFTVTVSVRA</sequence>
<dbReference type="CDD" id="cd02440">
    <property type="entry name" value="AdoMet_MTases"/>
    <property type="match status" value="1"/>
</dbReference>
<keyword evidence="3 7" id="KW-0489">Methyltransferase</keyword>
<accession>A0A2M9D6A1</accession>
<gene>
    <name evidence="7" type="ORF">CLV85_0420</name>
</gene>
<evidence type="ECO:0000256" key="2">
    <source>
        <dbReference type="ARBA" id="ARBA00022552"/>
    </source>
</evidence>
<evidence type="ECO:0000259" key="6">
    <source>
        <dbReference type="Pfam" id="PF26049"/>
    </source>
</evidence>
<evidence type="ECO:0000259" key="5">
    <source>
        <dbReference type="Pfam" id="PF05175"/>
    </source>
</evidence>
<dbReference type="PANTHER" id="PTHR47816">
    <property type="entry name" value="RIBOSOMAL RNA SMALL SUBUNIT METHYLTRANSFERASE C"/>
    <property type="match status" value="1"/>
</dbReference>
<evidence type="ECO:0000313" key="8">
    <source>
        <dbReference type="Proteomes" id="UP000231742"/>
    </source>
</evidence>
<dbReference type="GO" id="GO:0006364">
    <property type="term" value="P:rRNA processing"/>
    <property type="evidence" value="ECO:0007669"/>
    <property type="project" value="UniProtKB-KW"/>
</dbReference>
<dbReference type="Proteomes" id="UP000231742">
    <property type="component" value="Unassembled WGS sequence"/>
</dbReference>
<dbReference type="Pfam" id="PF05175">
    <property type="entry name" value="MTS"/>
    <property type="match status" value="1"/>
</dbReference>
<dbReference type="GO" id="GO:0003677">
    <property type="term" value="F:DNA binding"/>
    <property type="evidence" value="ECO:0007669"/>
    <property type="project" value="InterPro"/>
</dbReference>
<evidence type="ECO:0000256" key="1">
    <source>
        <dbReference type="ARBA" id="ARBA00022490"/>
    </source>
</evidence>
<evidence type="ECO:0000256" key="3">
    <source>
        <dbReference type="ARBA" id="ARBA00022603"/>
    </source>
</evidence>
<keyword evidence="4 7" id="KW-0808">Transferase</keyword>
<dbReference type="EMBL" id="PGFH01000001">
    <property type="protein sequence ID" value="PJJ81249.1"/>
    <property type="molecule type" value="Genomic_DNA"/>
</dbReference>
<dbReference type="Pfam" id="PF26049">
    <property type="entry name" value="RLMG_N"/>
    <property type="match status" value="1"/>
</dbReference>
<evidence type="ECO:0000256" key="4">
    <source>
        <dbReference type="ARBA" id="ARBA00022679"/>
    </source>
</evidence>
<comment type="caution">
    <text evidence="7">The sequence shown here is derived from an EMBL/GenBank/DDBJ whole genome shotgun (WGS) entry which is preliminary data.</text>
</comment>
<keyword evidence="2" id="KW-0698">rRNA processing</keyword>
<dbReference type="GO" id="GO:0032259">
    <property type="term" value="P:methylation"/>
    <property type="evidence" value="ECO:0007669"/>
    <property type="project" value="UniProtKB-KW"/>
</dbReference>
<dbReference type="PANTHER" id="PTHR47816:SF5">
    <property type="entry name" value="RIBOSOMAL RNA LARGE SUBUNIT METHYLTRANSFERASE G"/>
    <property type="match status" value="1"/>
</dbReference>
<dbReference type="OrthoDB" id="29650at2"/>
<dbReference type="PROSITE" id="PS00092">
    <property type="entry name" value="N6_MTASE"/>
    <property type="match status" value="1"/>
</dbReference>
<protein>
    <submittedName>
        <fullName evidence="7">16S rRNA m(2)G 1207 methyltransferase /23S rRNA m(2)G-1835 methyltransferase</fullName>
    </submittedName>
</protein>
<name>A0A2M9D6A1_9MICO</name>
<dbReference type="InterPro" id="IPR046977">
    <property type="entry name" value="RsmC/RlmG"/>
</dbReference>